<dbReference type="Proteomes" id="UP000274504">
    <property type="component" value="Unassembled WGS sequence"/>
</dbReference>
<dbReference type="WBParaSite" id="HDID_0000674101-mRNA-1">
    <property type="protein sequence ID" value="HDID_0000674101-mRNA-1"/>
    <property type="gene ID" value="HDID_0000674101"/>
</dbReference>
<accession>A0A0R3SP76</accession>
<evidence type="ECO:0000313" key="2">
    <source>
        <dbReference type="Proteomes" id="UP000274504"/>
    </source>
</evidence>
<proteinExistence type="predicted"/>
<reference evidence="1 2" key="2">
    <citation type="submission" date="2018-11" db="EMBL/GenBank/DDBJ databases">
        <authorList>
            <consortium name="Pathogen Informatics"/>
        </authorList>
    </citation>
    <scope>NUCLEOTIDE SEQUENCE [LARGE SCALE GENOMIC DNA]</scope>
</reference>
<reference evidence="3" key="1">
    <citation type="submission" date="2017-02" db="UniProtKB">
        <authorList>
            <consortium name="WormBaseParasite"/>
        </authorList>
    </citation>
    <scope>IDENTIFICATION</scope>
</reference>
<dbReference type="AlphaFoldDB" id="A0A0R3SP76"/>
<name>A0A0R3SP76_HYMDI</name>
<sequence>MGLRLASQDPITANARILPTPSITGSRVPVDKGAWRSTPFRVPAFREVKYAIILFVRGVRGLDKVKRDIDQAGQQLGLQLVSGAEPRMIQPAQLSLCFKQLREKVSILSPSSFSFSSSFHLVK</sequence>
<organism evidence="3">
    <name type="scientific">Hymenolepis diminuta</name>
    <name type="common">Rat tapeworm</name>
    <dbReference type="NCBI Taxonomy" id="6216"/>
    <lineage>
        <taxon>Eukaryota</taxon>
        <taxon>Metazoa</taxon>
        <taxon>Spiralia</taxon>
        <taxon>Lophotrochozoa</taxon>
        <taxon>Platyhelminthes</taxon>
        <taxon>Cestoda</taxon>
        <taxon>Eucestoda</taxon>
        <taxon>Cyclophyllidea</taxon>
        <taxon>Hymenolepididae</taxon>
        <taxon>Hymenolepis</taxon>
    </lineage>
</organism>
<gene>
    <name evidence="1" type="ORF">HDID_LOCUS6739</name>
</gene>
<dbReference type="OrthoDB" id="10252740at2759"/>
<protein>
    <submittedName>
        <fullName evidence="3">BRCT domain-containing protein</fullName>
    </submittedName>
</protein>
<evidence type="ECO:0000313" key="3">
    <source>
        <dbReference type="WBParaSite" id="HDID_0000674101-mRNA-1"/>
    </source>
</evidence>
<dbReference type="EMBL" id="UYSG01007267">
    <property type="protein sequence ID" value="VDL59057.1"/>
    <property type="molecule type" value="Genomic_DNA"/>
</dbReference>
<evidence type="ECO:0000313" key="1">
    <source>
        <dbReference type="EMBL" id="VDL59057.1"/>
    </source>
</evidence>